<name>A0A7Y9T2X5_9BACT</name>
<evidence type="ECO:0000313" key="2">
    <source>
        <dbReference type="Proteomes" id="UP000534186"/>
    </source>
</evidence>
<protein>
    <recommendedName>
        <fullName evidence="3">DUF2490 domain-containing protein</fullName>
    </recommendedName>
</protein>
<sequence>MITTVSLATAQSPQFLPEIDSSVSINPLVCLRFQAKQTREGGDPTQAELGPSVDFYLKPWIRLKSVTAFDLDEAEKRALIFSAGYRILPSADASTVQRLQLVATANFPLQWGLLLSDRSRADNDWTNGEYDWRYRNRISLQKSLAVHSYHPKIYLRAEEFYESKYQKWSTTALYLGATFPIRSHLELSPYYDHQNNTGKKPNQQLNQLGLIANFYFTATKR</sequence>
<comment type="caution">
    <text evidence="1">The sequence shown here is derived from an EMBL/GenBank/DDBJ whole genome shotgun (WGS) entry which is preliminary data.</text>
</comment>
<accession>A0A7Y9T2X5</accession>
<evidence type="ECO:0008006" key="3">
    <source>
        <dbReference type="Google" id="ProtNLM"/>
    </source>
</evidence>
<evidence type="ECO:0000313" key="1">
    <source>
        <dbReference type="EMBL" id="NYF51627.1"/>
    </source>
</evidence>
<dbReference type="InterPro" id="IPR019619">
    <property type="entry name" value="DUF2490"/>
</dbReference>
<dbReference type="Pfam" id="PF10677">
    <property type="entry name" value="DUF2490"/>
    <property type="match status" value="1"/>
</dbReference>
<organism evidence="1 2">
    <name type="scientific">Tunturiibacter lichenicola</name>
    <dbReference type="NCBI Taxonomy" id="2051959"/>
    <lineage>
        <taxon>Bacteria</taxon>
        <taxon>Pseudomonadati</taxon>
        <taxon>Acidobacteriota</taxon>
        <taxon>Terriglobia</taxon>
        <taxon>Terriglobales</taxon>
        <taxon>Acidobacteriaceae</taxon>
        <taxon>Tunturiibacter</taxon>
    </lineage>
</organism>
<proteinExistence type="predicted"/>
<dbReference type="AlphaFoldDB" id="A0A7Y9T2X5"/>
<dbReference type="Proteomes" id="UP000534186">
    <property type="component" value="Unassembled WGS sequence"/>
</dbReference>
<gene>
    <name evidence="1" type="ORF">HDF12_001992</name>
</gene>
<dbReference type="EMBL" id="JACCCV010000001">
    <property type="protein sequence ID" value="NYF51627.1"/>
    <property type="molecule type" value="Genomic_DNA"/>
</dbReference>
<reference evidence="1 2" key="1">
    <citation type="submission" date="2020-07" db="EMBL/GenBank/DDBJ databases">
        <title>Genomic Encyclopedia of Type Strains, Phase IV (KMG-V): Genome sequencing to study the core and pangenomes of soil and plant-associated prokaryotes.</title>
        <authorList>
            <person name="Whitman W."/>
        </authorList>
    </citation>
    <scope>NUCLEOTIDE SEQUENCE [LARGE SCALE GENOMIC DNA]</scope>
    <source>
        <strain evidence="1 2">M8UP30</strain>
    </source>
</reference>